<keyword evidence="1" id="KW-1133">Transmembrane helix</keyword>
<feature type="transmembrane region" description="Helical" evidence="1">
    <location>
        <begin position="33"/>
        <end position="51"/>
    </location>
</feature>
<accession>A0A0K2V6W3</accession>
<reference evidence="2" key="1">
    <citation type="submission" date="2014-05" db="EMBL/GenBank/DDBJ databases">
        <authorList>
            <person name="Chronopoulou M."/>
        </authorList>
    </citation>
    <scope>NUCLEOTIDE SEQUENCE</scope>
    <source>
        <tissue evidence="2">Whole organism</tissue>
    </source>
</reference>
<name>A0A0K2V6W3_LEPSM</name>
<protein>
    <submittedName>
        <fullName evidence="2">Uncharacterized protein</fullName>
    </submittedName>
</protein>
<keyword evidence="1" id="KW-0472">Membrane</keyword>
<feature type="non-terminal residue" evidence="2">
    <location>
        <position position="1"/>
    </location>
</feature>
<sequence>HLSGILRVYDFTINIFSTNCISNFKVSLTYRQVIFYISPSLYSLIYYYVFICP</sequence>
<proteinExistence type="predicted"/>
<dbReference type="AlphaFoldDB" id="A0A0K2V6W3"/>
<dbReference type="EMBL" id="HACA01028511">
    <property type="protein sequence ID" value="CDW45872.1"/>
    <property type="molecule type" value="Transcribed_RNA"/>
</dbReference>
<keyword evidence="1" id="KW-0812">Transmembrane</keyword>
<organism evidence="2">
    <name type="scientific">Lepeophtheirus salmonis</name>
    <name type="common">Salmon louse</name>
    <name type="synonym">Caligus salmonis</name>
    <dbReference type="NCBI Taxonomy" id="72036"/>
    <lineage>
        <taxon>Eukaryota</taxon>
        <taxon>Metazoa</taxon>
        <taxon>Ecdysozoa</taxon>
        <taxon>Arthropoda</taxon>
        <taxon>Crustacea</taxon>
        <taxon>Multicrustacea</taxon>
        <taxon>Hexanauplia</taxon>
        <taxon>Copepoda</taxon>
        <taxon>Siphonostomatoida</taxon>
        <taxon>Caligidae</taxon>
        <taxon>Lepeophtheirus</taxon>
    </lineage>
</organism>
<evidence type="ECO:0000256" key="1">
    <source>
        <dbReference type="SAM" id="Phobius"/>
    </source>
</evidence>
<evidence type="ECO:0000313" key="2">
    <source>
        <dbReference type="EMBL" id="CDW45872.1"/>
    </source>
</evidence>